<dbReference type="PANTHER" id="PTHR33991">
    <property type="entry name" value="DNA REPAIR PROTEIN RECO"/>
    <property type="match status" value="1"/>
</dbReference>
<dbReference type="InterPro" id="IPR012340">
    <property type="entry name" value="NA-bd_OB-fold"/>
</dbReference>
<dbReference type="SUPFAM" id="SSF50249">
    <property type="entry name" value="Nucleic acid-binding proteins"/>
    <property type="match status" value="1"/>
</dbReference>
<evidence type="ECO:0000256" key="5">
    <source>
        <dbReference type="ARBA" id="ARBA00023172"/>
    </source>
</evidence>
<keyword evidence="6 8" id="KW-0234">DNA repair</keyword>
<evidence type="ECO:0000259" key="9">
    <source>
        <dbReference type="Pfam" id="PF11967"/>
    </source>
</evidence>
<comment type="similarity">
    <text evidence="2 8">Belongs to the RecO family.</text>
</comment>
<gene>
    <name evidence="8" type="primary">recO</name>
    <name evidence="10" type="ORF">SAMN04487865_10364</name>
</gene>
<dbReference type="GO" id="GO:0006310">
    <property type="term" value="P:DNA recombination"/>
    <property type="evidence" value="ECO:0007669"/>
    <property type="project" value="UniProtKB-UniRule"/>
</dbReference>
<reference evidence="10 11" key="1">
    <citation type="submission" date="2016-10" db="EMBL/GenBank/DDBJ databases">
        <authorList>
            <person name="Varghese N."/>
            <person name="Submissions S."/>
        </authorList>
    </citation>
    <scope>NUCLEOTIDE SEQUENCE [LARGE SCALE GENOMIC DNA]</scope>
    <source>
        <strain evidence="10 11">22B</strain>
    </source>
</reference>
<dbReference type="HAMAP" id="MF_00201">
    <property type="entry name" value="RecO"/>
    <property type="match status" value="1"/>
</dbReference>
<dbReference type="SUPFAM" id="SSF57863">
    <property type="entry name" value="ArfGap/RecO-like zinc finger"/>
    <property type="match status" value="1"/>
</dbReference>
<evidence type="ECO:0000256" key="3">
    <source>
        <dbReference type="ARBA" id="ARBA00021310"/>
    </source>
</evidence>
<dbReference type="Gene3D" id="1.20.1440.120">
    <property type="entry name" value="Recombination protein O, C-terminal domain"/>
    <property type="match status" value="1"/>
</dbReference>
<evidence type="ECO:0000256" key="1">
    <source>
        <dbReference type="ARBA" id="ARBA00003065"/>
    </source>
</evidence>
<dbReference type="Proteomes" id="UP000243374">
    <property type="component" value="Unassembled WGS sequence"/>
</dbReference>
<dbReference type="InterPro" id="IPR003717">
    <property type="entry name" value="RecO"/>
</dbReference>
<dbReference type="AlphaFoldDB" id="A0A662ZCD9"/>
<accession>A0A662ZCD9</accession>
<proteinExistence type="inferred from homology"/>
<dbReference type="InterPro" id="IPR022572">
    <property type="entry name" value="DNA_rep/recomb_RecO_N"/>
</dbReference>
<dbReference type="RefSeq" id="WP_074840983.1">
    <property type="nucleotide sequence ID" value="NZ_CP047056.1"/>
</dbReference>
<dbReference type="InterPro" id="IPR042242">
    <property type="entry name" value="RecO_C"/>
</dbReference>
<evidence type="ECO:0000256" key="2">
    <source>
        <dbReference type="ARBA" id="ARBA00007452"/>
    </source>
</evidence>
<comment type="function">
    <text evidence="1 8">Involved in DNA repair and RecF pathway recombination.</text>
</comment>
<protein>
    <recommendedName>
        <fullName evidence="3 8">DNA repair protein RecO</fullName>
    </recommendedName>
    <alternativeName>
        <fullName evidence="7 8">Recombination protein O</fullName>
    </alternativeName>
</protein>
<dbReference type="InterPro" id="IPR037278">
    <property type="entry name" value="ARFGAP/RecO"/>
</dbReference>
<keyword evidence="4 8" id="KW-0227">DNA damage</keyword>
<dbReference type="Gene3D" id="2.40.50.140">
    <property type="entry name" value="Nucleic acid-binding proteins"/>
    <property type="match status" value="1"/>
</dbReference>
<dbReference type="NCBIfam" id="TIGR00613">
    <property type="entry name" value="reco"/>
    <property type="match status" value="1"/>
</dbReference>
<dbReference type="GO" id="GO:0043590">
    <property type="term" value="C:bacterial nucleoid"/>
    <property type="evidence" value="ECO:0007669"/>
    <property type="project" value="TreeGrafter"/>
</dbReference>
<evidence type="ECO:0000313" key="11">
    <source>
        <dbReference type="Proteomes" id="UP000243374"/>
    </source>
</evidence>
<evidence type="ECO:0000256" key="4">
    <source>
        <dbReference type="ARBA" id="ARBA00022763"/>
    </source>
</evidence>
<keyword evidence="11" id="KW-1185">Reference proteome</keyword>
<name>A0A662ZCD9_9GAMM</name>
<dbReference type="Pfam" id="PF02565">
    <property type="entry name" value="RecO_C"/>
    <property type="match status" value="1"/>
</dbReference>
<keyword evidence="5 8" id="KW-0233">DNA recombination</keyword>
<evidence type="ECO:0000256" key="8">
    <source>
        <dbReference type="HAMAP-Rule" id="MF_00201"/>
    </source>
</evidence>
<feature type="domain" description="DNA replication/recombination mediator RecO N-terminal" evidence="9">
    <location>
        <begin position="9"/>
        <end position="76"/>
    </location>
</feature>
<sequence length="236" mass="27136">MPLVADSEAGFIIHSRPFKEKSLLLDLYTLNYGRISAVARVSKSSASRSMGVYQPFIPLKLYLRQGRSSLWQLSDAIIQRQSFNIVPPKIFSAIYLNELLYYLTIPQDPEPHLFAAYLDALERLEKDEDEFMILRNFEGILIESLGYAPDYETINGESFKSDSFYIYLPKNGFIESSDVDNLLFSGKDLICIKNRDFSERNTRIALKKLFKVIVDSLLNGRTLKSRALYSQFLMVK</sequence>
<dbReference type="GO" id="GO:0006302">
    <property type="term" value="P:double-strand break repair"/>
    <property type="evidence" value="ECO:0007669"/>
    <property type="project" value="TreeGrafter"/>
</dbReference>
<dbReference type="EMBL" id="FOSF01000036">
    <property type="protein sequence ID" value="SFK19691.1"/>
    <property type="molecule type" value="Genomic_DNA"/>
</dbReference>
<evidence type="ECO:0000256" key="6">
    <source>
        <dbReference type="ARBA" id="ARBA00023204"/>
    </source>
</evidence>
<organism evidence="10 11">
    <name type="scientific">Succinivibrio dextrinosolvens</name>
    <dbReference type="NCBI Taxonomy" id="83771"/>
    <lineage>
        <taxon>Bacteria</taxon>
        <taxon>Pseudomonadati</taxon>
        <taxon>Pseudomonadota</taxon>
        <taxon>Gammaproteobacteria</taxon>
        <taxon>Aeromonadales</taxon>
        <taxon>Succinivibrionaceae</taxon>
        <taxon>Succinivibrio</taxon>
    </lineage>
</organism>
<dbReference type="OrthoDB" id="9804792at2"/>
<evidence type="ECO:0000256" key="7">
    <source>
        <dbReference type="ARBA" id="ARBA00033409"/>
    </source>
</evidence>
<dbReference type="PANTHER" id="PTHR33991:SF1">
    <property type="entry name" value="DNA REPAIR PROTEIN RECO"/>
    <property type="match status" value="1"/>
</dbReference>
<dbReference type="Pfam" id="PF11967">
    <property type="entry name" value="RecO_N"/>
    <property type="match status" value="1"/>
</dbReference>
<evidence type="ECO:0000313" key="10">
    <source>
        <dbReference type="EMBL" id="SFK19691.1"/>
    </source>
</evidence>